<evidence type="ECO:0000313" key="2">
    <source>
        <dbReference type="EMBL" id="MEY9314593.1"/>
    </source>
</evidence>
<proteinExistence type="predicted"/>
<dbReference type="EMBL" id="JAFICZ010000001">
    <property type="protein sequence ID" value="MBP1290425.1"/>
    <property type="molecule type" value="Genomic_DNA"/>
</dbReference>
<dbReference type="Proteomes" id="UP001565471">
    <property type="component" value="Unassembled WGS sequence"/>
</dbReference>
<dbReference type="EMBL" id="JBGBZA010000002">
    <property type="protein sequence ID" value="MEY9314593.1"/>
    <property type="molecule type" value="Genomic_DNA"/>
</dbReference>
<dbReference type="AlphaFoldDB" id="A0A4Y3ZNM8"/>
<accession>A0A4Y3ZNM8</accession>
<evidence type="ECO:0000313" key="1">
    <source>
        <dbReference type="EMBL" id="MBP1290425.1"/>
    </source>
</evidence>
<organism evidence="1 3">
    <name type="scientific">Bradyrhizobium elkanii</name>
    <dbReference type="NCBI Taxonomy" id="29448"/>
    <lineage>
        <taxon>Bacteria</taxon>
        <taxon>Pseudomonadati</taxon>
        <taxon>Pseudomonadota</taxon>
        <taxon>Alphaproteobacteria</taxon>
        <taxon>Hyphomicrobiales</taxon>
        <taxon>Nitrobacteraceae</taxon>
        <taxon>Bradyrhizobium</taxon>
    </lineage>
</organism>
<keyword evidence="4" id="KW-1185">Reference proteome</keyword>
<gene>
    <name evidence="2" type="ORF">ABIF29_001392</name>
    <name evidence="1" type="ORF">JOH49_000178</name>
</gene>
<reference evidence="1" key="1">
    <citation type="submission" date="2021-02" db="EMBL/GenBank/DDBJ databases">
        <title>Genomic Encyclopedia of Type Strains, Phase IV (KMG-V): Genome sequencing to study the core and pangenomes of soil and plant-associated prokaryotes.</title>
        <authorList>
            <person name="Whitman W."/>
        </authorList>
    </citation>
    <scope>NUCLEOTIDE SEQUENCE</scope>
    <source>
        <strain evidence="1">USDA 406</strain>
    </source>
</reference>
<evidence type="ECO:0000313" key="3">
    <source>
        <dbReference type="Proteomes" id="UP000673383"/>
    </source>
</evidence>
<reference evidence="2 4" key="2">
    <citation type="submission" date="2024-07" db="EMBL/GenBank/DDBJ databases">
        <title>Genomic Encyclopedia of Type Strains, Phase V (KMG-V): Genome sequencing to study the core and pangenomes of soil and plant-associated prokaryotes.</title>
        <authorList>
            <person name="Whitman W."/>
        </authorList>
    </citation>
    <scope>NUCLEOTIDE SEQUENCE [LARGE SCALE GENOMIC DNA]</scope>
    <source>
        <strain evidence="2 4">USDA 415</strain>
    </source>
</reference>
<evidence type="ECO:0000313" key="4">
    <source>
        <dbReference type="Proteomes" id="UP001565471"/>
    </source>
</evidence>
<sequence>MQAEYEVSWKPSFWLAAVAKLRAGTSDDTILSMNQAQGRRRDM</sequence>
<protein>
    <submittedName>
        <fullName evidence="1">Uncharacterized protein</fullName>
    </submittedName>
</protein>
<comment type="caution">
    <text evidence="1">The sequence shown here is derived from an EMBL/GenBank/DDBJ whole genome shotgun (WGS) entry which is preliminary data.</text>
</comment>
<name>A0A4Y3ZNM8_BRAEL</name>
<dbReference type="Proteomes" id="UP000673383">
    <property type="component" value="Unassembled WGS sequence"/>
</dbReference>